<evidence type="ECO:0000313" key="2">
    <source>
        <dbReference type="EMBL" id="XCO73741.1"/>
    </source>
</evidence>
<proteinExistence type="predicted"/>
<reference evidence="2" key="1">
    <citation type="submission" date="2024-06" db="EMBL/GenBank/DDBJ databases">
        <authorList>
            <person name="Li S."/>
        </authorList>
    </citation>
    <scope>NUCLEOTIDE SEQUENCE</scope>
    <source>
        <strain evidence="2">SR10</strain>
    </source>
</reference>
<feature type="region of interest" description="Disordered" evidence="1">
    <location>
        <begin position="1"/>
        <end position="28"/>
    </location>
</feature>
<feature type="compositionally biased region" description="Low complexity" evidence="1">
    <location>
        <begin position="1"/>
        <end position="15"/>
    </location>
</feature>
<organism evidence="2">
    <name type="scientific">Lysobacter firmicutimachus</name>
    <dbReference type="NCBI Taxonomy" id="1792846"/>
    <lineage>
        <taxon>Bacteria</taxon>
        <taxon>Pseudomonadati</taxon>
        <taxon>Pseudomonadota</taxon>
        <taxon>Gammaproteobacteria</taxon>
        <taxon>Lysobacterales</taxon>
        <taxon>Lysobacteraceae</taxon>
        <taxon>Lysobacter</taxon>
    </lineage>
</organism>
<dbReference type="RefSeq" id="WP_363796640.1">
    <property type="nucleotide sequence ID" value="NZ_CP159925.1"/>
</dbReference>
<dbReference type="AlphaFoldDB" id="A0AAU8MQ09"/>
<sequence length="263" mass="29254">MVTPITAAAPTAYPYRPEPPEPPTASEATDRAIRQYQTHLSQGAGASQLADDRAAIDKAVAVEIQLQILALPGRGKTEREPTVAQLVEQYGQKILERHPDLPAASRETVESAIGAYKTEATQWAPEDRGKVEAYIKDAMERHPDDIQGAFEQLRDLRWTPGHFYDTNLAVAADYLRARWETQKSNNIVAGIMVDTYMDKKKNGEIPQNGPGPVSPYSELQKEYMHKGVEDQWNTLNWFEKAFLSDQSVTIGGLARAAFENDIS</sequence>
<protein>
    <submittedName>
        <fullName evidence="2">Uncharacterized protein</fullName>
    </submittedName>
</protein>
<dbReference type="EMBL" id="CP159925">
    <property type="protein sequence ID" value="XCO73741.1"/>
    <property type="molecule type" value="Genomic_DNA"/>
</dbReference>
<gene>
    <name evidence="2" type="ORF">ABU614_15265</name>
</gene>
<name>A0AAU8MQ09_9GAMM</name>
<evidence type="ECO:0000256" key="1">
    <source>
        <dbReference type="SAM" id="MobiDB-lite"/>
    </source>
</evidence>
<accession>A0AAU8MQ09</accession>